<feature type="signal peptide" evidence="1">
    <location>
        <begin position="1"/>
        <end position="19"/>
    </location>
</feature>
<evidence type="ECO:0008006" key="5">
    <source>
        <dbReference type="Google" id="ProtNLM"/>
    </source>
</evidence>
<keyword evidence="4" id="KW-1185">Reference proteome</keyword>
<accession>A0A4Y2W2L1</accession>
<name>A0A4Y2W2L1_ARAVE</name>
<dbReference type="EMBL" id="BGPR01054004">
    <property type="protein sequence ID" value="GBO30791.1"/>
    <property type="molecule type" value="Genomic_DNA"/>
</dbReference>
<comment type="caution">
    <text evidence="2">The sequence shown here is derived from an EMBL/GenBank/DDBJ whole genome shotgun (WGS) entry which is preliminary data.</text>
</comment>
<gene>
    <name evidence="3" type="ORF">AVEN_112582_1</name>
    <name evidence="2" type="ORF">AVEN_29299_1</name>
</gene>
<proteinExistence type="predicted"/>
<dbReference type="EMBL" id="BGPR01054002">
    <property type="protein sequence ID" value="GBO30788.1"/>
    <property type="molecule type" value="Genomic_DNA"/>
</dbReference>
<evidence type="ECO:0000313" key="2">
    <source>
        <dbReference type="EMBL" id="GBO30788.1"/>
    </source>
</evidence>
<sequence length="147" mass="16426">MFTLPALLYLKLLPLFGQCLYHFIVPNKSRPPHAGGALPAGPLPALHPFWVGRASVGIFAPHQCPSIPVDSKPHGLLFPLYYLCATKKSKNMCNERHDLAILHRQIQVTLFRHVRGDQGCHIGLFKAKLWKSGLFSKPLALGIFIWP</sequence>
<dbReference type="Proteomes" id="UP000499080">
    <property type="component" value="Unassembled WGS sequence"/>
</dbReference>
<dbReference type="AlphaFoldDB" id="A0A4Y2W2L1"/>
<keyword evidence="1" id="KW-0732">Signal</keyword>
<evidence type="ECO:0000256" key="1">
    <source>
        <dbReference type="SAM" id="SignalP"/>
    </source>
</evidence>
<organism evidence="2 4">
    <name type="scientific">Araneus ventricosus</name>
    <name type="common">Orbweaver spider</name>
    <name type="synonym">Epeira ventricosa</name>
    <dbReference type="NCBI Taxonomy" id="182803"/>
    <lineage>
        <taxon>Eukaryota</taxon>
        <taxon>Metazoa</taxon>
        <taxon>Ecdysozoa</taxon>
        <taxon>Arthropoda</taxon>
        <taxon>Chelicerata</taxon>
        <taxon>Arachnida</taxon>
        <taxon>Araneae</taxon>
        <taxon>Araneomorphae</taxon>
        <taxon>Entelegynae</taxon>
        <taxon>Araneoidea</taxon>
        <taxon>Araneidae</taxon>
        <taxon>Araneus</taxon>
    </lineage>
</organism>
<feature type="chain" id="PRO_5036129306" description="Secreted protein" evidence="1">
    <location>
        <begin position="20"/>
        <end position="147"/>
    </location>
</feature>
<evidence type="ECO:0000313" key="4">
    <source>
        <dbReference type="Proteomes" id="UP000499080"/>
    </source>
</evidence>
<evidence type="ECO:0000313" key="3">
    <source>
        <dbReference type="EMBL" id="GBO30791.1"/>
    </source>
</evidence>
<protein>
    <recommendedName>
        <fullName evidence="5">Secreted protein</fullName>
    </recommendedName>
</protein>
<reference evidence="2 4" key="1">
    <citation type="journal article" date="2019" name="Sci. Rep.">
        <title>Orb-weaving spider Araneus ventricosus genome elucidates the spidroin gene catalogue.</title>
        <authorList>
            <person name="Kono N."/>
            <person name="Nakamura H."/>
            <person name="Ohtoshi R."/>
            <person name="Moran D.A.P."/>
            <person name="Shinohara A."/>
            <person name="Yoshida Y."/>
            <person name="Fujiwara M."/>
            <person name="Mori M."/>
            <person name="Tomita M."/>
            <person name="Arakawa K."/>
        </authorList>
    </citation>
    <scope>NUCLEOTIDE SEQUENCE [LARGE SCALE GENOMIC DNA]</scope>
</reference>